<sequence length="131" mass="14814">MNVEFVRDEGIAIELNGRSYYVRASHLGVKDGKILLCLDFAAPTALEPVKTFLKSYSKIRGARYAVLISGEERWIYDNYLGREVDEVEERVVEVRAEEKDYRLAAAFYALIHCECGVGDEGNCLCGLPSEW</sequence>
<proteinExistence type="predicted"/>
<accession>A0A075WES4</accession>
<dbReference type="GeneID" id="24795004"/>
<dbReference type="Proteomes" id="UP000028501">
    <property type="component" value="Chromosome"/>
</dbReference>
<dbReference type="RefSeq" id="WP_048095663.1">
    <property type="nucleotide sequence ID" value="NZ_CP006577.1"/>
</dbReference>
<dbReference type="HOGENOM" id="CLU_1922654_0_0_2"/>
<protein>
    <submittedName>
        <fullName evidence="1">Uncharacterized protein</fullName>
    </submittedName>
</protein>
<dbReference type="AlphaFoldDB" id="A0A075WES4"/>
<name>A0A075WES4_ARCFL</name>
<evidence type="ECO:0000313" key="1">
    <source>
        <dbReference type="EMBL" id="AIG98272.1"/>
    </source>
</evidence>
<gene>
    <name evidence="1" type="ORF">AFULGI_00015050</name>
</gene>
<reference evidence="1 2" key="1">
    <citation type="submission" date="2013-07" db="EMBL/GenBank/DDBJ databases">
        <title>Genome of Archaeoglobus fulgidus.</title>
        <authorList>
            <person name="Fiebig A."/>
            <person name="Birkeland N.-K."/>
        </authorList>
    </citation>
    <scope>NUCLEOTIDE SEQUENCE [LARGE SCALE GENOMIC DNA]</scope>
    <source>
        <strain evidence="1 2">DSM 8774</strain>
    </source>
</reference>
<dbReference type="EMBL" id="CP006577">
    <property type="protein sequence ID" value="AIG98272.1"/>
    <property type="molecule type" value="Genomic_DNA"/>
</dbReference>
<organism evidence="1 2">
    <name type="scientific">Archaeoglobus fulgidus DSM 8774</name>
    <dbReference type="NCBI Taxonomy" id="1344584"/>
    <lineage>
        <taxon>Archaea</taxon>
        <taxon>Methanobacteriati</taxon>
        <taxon>Methanobacteriota</taxon>
        <taxon>Archaeoglobi</taxon>
        <taxon>Archaeoglobales</taxon>
        <taxon>Archaeoglobaceae</taxon>
        <taxon>Archaeoglobus</taxon>
    </lineage>
</organism>
<dbReference type="KEGG" id="afg:AFULGI_00015050"/>
<evidence type="ECO:0000313" key="2">
    <source>
        <dbReference type="Proteomes" id="UP000028501"/>
    </source>
</evidence>